<dbReference type="Proteomes" id="UP001187192">
    <property type="component" value="Unassembled WGS sequence"/>
</dbReference>
<evidence type="ECO:0000256" key="5">
    <source>
        <dbReference type="ARBA" id="ARBA00022559"/>
    </source>
</evidence>
<evidence type="ECO:0000256" key="10">
    <source>
        <dbReference type="ARBA" id="ARBA00023157"/>
    </source>
</evidence>
<feature type="binding site" evidence="13">
    <location>
        <position position="223"/>
    </location>
    <ligand>
        <name>Ca(2+)</name>
        <dbReference type="ChEBI" id="CHEBI:29108"/>
        <label>2</label>
    </ligand>
</feature>
<feature type="binding site" evidence="13">
    <location>
        <position position="95"/>
    </location>
    <ligand>
        <name>Ca(2+)</name>
        <dbReference type="ChEBI" id="CHEBI:29108"/>
        <label>1</label>
    </ligand>
</feature>
<dbReference type="Gene3D" id="1.10.420.10">
    <property type="entry name" value="Peroxidase, domain 2"/>
    <property type="match status" value="1"/>
</dbReference>
<dbReference type="EMBL" id="BTGU01000008">
    <property type="protein sequence ID" value="GMN38899.1"/>
    <property type="molecule type" value="Genomic_DNA"/>
</dbReference>
<comment type="subcellular location">
    <subcellularLocation>
        <location evidence="16">Secreted</location>
    </subcellularLocation>
</comment>
<keyword evidence="17" id="KW-1133">Transmembrane helix</keyword>
<keyword evidence="7 13" id="KW-0479">Metal-binding</keyword>
<keyword evidence="5 16" id="KW-0575">Peroxidase</keyword>
<evidence type="ECO:0000256" key="2">
    <source>
        <dbReference type="ARBA" id="ARBA00002322"/>
    </source>
</evidence>
<keyword evidence="13 16" id="KW-0106">Calcium</keyword>
<feature type="transmembrane region" description="Helical" evidence="17">
    <location>
        <begin position="6"/>
        <end position="24"/>
    </location>
</feature>
<dbReference type="PRINTS" id="PR00461">
    <property type="entry name" value="PLPEROXIDASE"/>
</dbReference>
<proteinExistence type="inferred from homology"/>
<dbReference type="GO" id="GO:0140825">
    <property type="term" value="F:lactoperoxidase activity"/>
    <property type="evidence" value="ECO:0007669"/>
    <property type="project" value="UniProtKB-EC"/>
</dbReference>
<feature type="binding site" evidence="13">
    <location>
        <position position="79"/>
    </location>
    <ligand>
        <name>Ca(2+)</name>
        <dbReference type="ChEBI" id="CHEBI:29108"/>
        <label>1</label>
    </ligand>
</feature>
<feature type="disulfide bond" evidence="15">
    <location>
        <begin position="128"/>
        <end position="295"/>
    </location>
</feature>
<keyword evidence="10 15" id="KW-1015">Disulfide bond</keyword>
<keyword evidence="9 13" id="KW-0408">Iron</keyword>
<comment type="function">
    <text evidence="2">Removal of H(2)O(2), oxidation of toxic reductants, biosynthesis and degradation of lignin, suberization, auxin catabolism, response to environmental stresses such as wounding, pathogen attack and oxidative stress. These functions might be dependent on each isozyme/isoform in each plant tissue.</text>
</comment>
<evidence type="ECO:0000256" key="3">
    <source>
        <dbReference type="ARBA" id="ARBA00012313"/>
    </source>
</evidence>
<evidence type="ECO:0000256" key="6">
    <source>
        <dbReference type="ARBA" id="ARBA00022617"/>
    </source>
</evidence>
<evidence type="ECO:0000256" key="1">
    <source>
        <dbReference type="ARBA" id="ARBA00000189"/>
    </source>
</evidence>
<keyword evidence="20" id="KW-1185">Reference proteome</keyword>
<feature type="binding site" evidence="13">
    <location>
        <position position="164"/>
    </location>
    <ligand>
        <name>Ca(2+)</name>
        <dbReference type="ChEBI" id="CHEBI:29108"/>
        <label>2</label>
    </ligand>
</feature>
<feature type="binding site" evidence="13">
    <location>
        <position position="74"/>
    </location>
    <ligand>
        <name>Ca(2+)</name>
        <dbReference type="ChEBI" id="CHEBI:29108"/>
        <label>1</label>
    </ligand>
</feature>
<evidence type="ECO:0000259" key="18">
    <source>
        <dbReference type="PROSITE" id="PS50873"/>
    </source>
</evidence>
<comment type="catalytic activity">
    <reaction evidence="1 16">
        <text>2 a phenolic donor + H2O2 = 2 a phenolic radical donor + 2 H2O</text>
        <dbReference type="Rhea" id="RHEA:56136"/>
        <dbReference type="ChEBI" id="CHEBI:15377"/>
        <dbReference type="ChEBI" id="CHEBI:16240"/>
        <dbReference type="ChEBI" id="CHEBI:139520"/>
        <dbReference type="ChEBI" id="CHEBI:139521"/>
        <dbReference type="EC" id="1.11.1.7"/>
    </reaction>
</comment>
<dbReference type="PROSITE" id="PS50873">
    <property type="entry name" value="PEROXIDASE_4"/>
    <property type="match status" value="1"/>
</dbReference>
<feature type="domain" description="Plant heme peroxidase family profile" evidence="18">
    <location>
        <begin position="32"/>
        <end position="299"/>
    </location>
</feature>
<evidence type="ECO:0000256" key="12">
    <source>
        <dbReference type="PIRSR" id="PIRSR600823-1"/>
    </source>
</evidence>
<dbReference type="FunFam" id="1.10.420.10:FF:000001">
    <property type="entry name" value="Peroxidase"/>
    <property type="match status" value="1"/>
</dbReference>
<dbReference type="InterPro" id="IPR019794">
    <property type="entry name" value="Peroxidases_AS"/>
</dbReference>
<protein>
    <recommendedName>
        <fullName evidence="3 16">Peroxidase</fullName>
        <ecNumber evidence="3 16">1.11.1.7</ecNumber>
    </recommendedName>
</protein>
<feature type="active site" description="Proton acceptor" evidence="12">
    <location>
        <position position="73"/>
    </location>
</feature>
<dbReference type="Gene3D" id="1.10.520.10">
    <property type="match status" value="2"/>
</dbReference>
<feature type="disulfide bond" evidence="15">
    <location>
        <begin position="75"/>
        <end position="80"/>
    </location>
</feature>
<name>A0AA87ZSI2_FICCA</name>
<feature type="disulfide bond" evidence="15">
    <location>
        <begin position="42"/>
        <end position="122"/>
    </location>
</feature>
<evidence type="ECO:0000256" key="15">
    <source>
        <dbReference type="PIRSR" id="PIRSR600823-5"/>
    </source>
</evidence>
<dbReference type="SUPFAM" id="SSF48113">
    <property type="entry name" value="Heme-dependent peroxidases"/>
    <property type="match status" value="1"/>
</dbReference>
<keyword evidence="4 16" id="KW-0964">Secreted</keyword>
<comment type="cofactor">
    <cofactor evidence="13 16">
        <name>Ca(2+)</name>
        <dbReference type="ChEBI" id="CHEBI:29108"/>
    </cofactor>
    <text evidence="13 16">Binds 2 calcium ions per subunit.</text>
</comment>
<dbReference type="InterPro" id="IPR000823">
    <property type="entry name" value="Peroxidase_pln"/>
</dbReference>
<keyword evidence="8 16" id="KW-0560">Oxidoreductase</keyword>
<feature type="binding site" evidence="13">
    <location>
        <position position="81"/>
    </location>
    <ligand>
        <name>Ca(2+)</name>
        <dbReference type="ChEBI" id="CHEBI:29108"/>
        <label>1</label>
    </ligand>
</feature>
<evidence type="ECO:0000313" key="19">
    <source>
        <dbReference type="EMBL" id="GMN38899.1"/>
    </source>
</evidence>
<dbReference type="InterPro" id="IPR010255">
    <property type="entry name" value="Haem_peroxidase_sf"/>
</dbReference>
<evidence type="ECO:0000256" key="14">
    <source>
        <dbReference type="PIRSR" id="PIRSR600823-4"/>
    </source>
</evidence>
<feature type="binding site" evidence="13">
    <location>
        <position position="218"/>
    </location>
    <ligand>
        <name>Ca(2+)</name>
        <dbReference type="ChEBI" id="CHEBI:29108"/>
        <label>2</label>
    </ligand>
</feature>
<dbReference type="EC" id="1.11.1.7" evidence="3 16"/>
<evidence type="ECO:0000256" key="9">
    <source>
        <dbReference type="ARBA" id="ARBA00023004"/>
    </source>
</evidence>
<dbReference type="PROSITE" id="PS00436">
    <property type="entry name" value="PEROXIDASE_2"/>
    <property type="match status" value="1"/>
</dbReference>
<dbReference type="GO" id="GO:0006979">
    <property type="term" value="P:response to oxidative stress"/>
    <property type="evidence" value="ECO:0007669"/>
    <property type="project" value="UniProtKB-UniRule"/>
</dbReference>
<comment type="similarity">
    <text evidence="16">Belongs to the peroxidase family. Classical plant (class III) peroxidase subfamily.</text>
</comment>
<evidence type="ECO:0000256" key="8">
    <source>
        <dbReference type="ARBA" id="ARBA00023002"/>
    </source>
</evidence>
<evidence type="ECO:0000256" key="4">
    <source>
        <dbReference type="ARBA" id="ARBA00022525"/>
    </source>
</evidence>
<feature type="site" description="Transition state stabilizer" evidence="14">
    <location>
        <position position="69"/>
    </location>
</feature>
<dbReference type="InterPro" id="IPR002016">
    <property type="entry name" value="Haem_peroxidase"/>
</dbReference>
<organism evidence="19 20">
    <name type="scientific">Ficus carica</name>
    <name type="common">Common fig</name>
    <dbReference type="NCBI Taxonomy" id="3494"/>
    <lineage>
        <taxon>Eukaryota</taxon>
        <taxon>Viridiplantae</taxon>
        <taxon>Streptophyta</taxon>
        <taxon>Embryophyta</taxon>
        <taxon>Tracheophyta</taxon>
        <taxon>Spermatophyta</taxon>
        <taxon>Magnoliopsida</taxon>
        <taxon>eudicotyledons</taxon>
        <taxon>Gunneridae</taxon>
        <taxon>Pentapetalae</taxon>
        <taxon>rosids</taxon>
        <taxon>fabids</taxon>
        <taxon>Rosales</taxon>
        <taxon>Moraceae</taxon>
        <taxon>Ficeae</taxon>
        <taxon>Ficus</taxon>
    </lineage>
</organism>
<evidence type="ECO:0000256" key="7">
    <source>
        <dbReference type="ARBA" id="ARBA00022723"/>
    </source>
</evidence>
<sequence>MGQSLAFGPFALQFMIFVLCVLNIRIHASDLPLTLDYYASTCPAVFDIVRKETECAVLADPRNAALILRLHFHDCFVQGCDASVLLDDTITLKGEKETAPNRNSLKGYDLIDSIKNMVESECPGIVSCADILTIAARDATTLAGGPYWDVPVGRKDSVTAGCHTIGVARCTNYRDRIYGNFRVTSGLNPLSESYVAKLKSNCPNSGGDNNITSLDYVTPNLFDNSYYQILLQGEGLLNSDQQMYSSVFGVQTKELVKKYAADPLVFFQQFADSMVKMGNILNAESFVTGEVRKNCRFVNT</sequence>
<dbReference type="InterPro" id="IPR033905">
    <property type="entry name" value="Secretory_peroxidase"/>
</dbReference>
<feature type="binding site" evidence="13">
    <location>
        <position position="215"/>
    </location>
    <ligand>
        <name>Ca(2+)</name>
        <dbReference type="ChEBI" id="CHEBI:29108"/>
        <label>2</label>
    </ligand>
</feature>
<comment type="caution">
    <text evidence="19">The sequence shown here is derived from an EMBL/GenBank/DDBJ whole genome shotgun (WGS) entry which is preliminary data.</text>
</comment>
<gene>
    <name evidence="19" type="ORF">TIFTF001_008144</name>
</gene>
<dbReference type="PANTHER" id="PTHR31388:SF9">
    <property type="entry name" value="PEROXIDASE 11"/>
    <property type="match status" value="1"/>
</dbReference>
<feature type="disulfide bond" evidence="15">
    <location>
        <begin position="170"/>
        <end position="202"/>
    </location>
</feature>
<feature type="binding site" evidence="13">
    <location>
        <position position="77"/>
    </location>
    <ligand>
        <name>Ca(2+)</name>
        <dbReference type="ChEBI" id="CHEBI:29108"/>
        <label>1</label>
    </ligand>
</feature>
<evidence type="ECO:0000313" key="20">
    <source>
        <dbReference type="Proteomes" id="UP001187192"/>
    </source>
</evidence>
<evidence type="ECO:0000256" key="11">
    <source>
        <dbReference type="ARBA" id="ARBA00023324"/>
    </source>
</evidence>
<dbReference type="GO" id="GO:0046872">
    <property type="term" value="F:metal ion binding"/>
    <property type="evidence" value="ECO:0007669"/>
    <property type="project" value="UniProtKB-UniRule"/>
</dbReference>
<dbReference type="Pfam" id="PF00141">
    <property type="entry name" value="peroxidase"/>
    <property type="match status" value="2"/>
</dbReference>
<evidence type="ECO:0000256" key="13">
    <source>
        <dbReference type="PIRSR" id="PIRSR600823-3"/>
    </source>
</evidence>
<feature type="binding site" evidence="13">
    <location>
        <position position="83"/>
    </location>
    <ligand>
        <name>Ca(2+)</name>
        <dbReference type="ChEBI" id="CHEBI:29108"/>
        <label>1</label>
    </ligand>
</feature>
<dbReference type="GO" id="GO:0042744">
    <property type="term" value="P:hydrogen peroxide catabolic process"/>
    <property type="evidence" value="ECO:0007669"/>
    <property type="project" value="UniProtKB-KW"/>
</dbReference>
<dbReference type="AlphaFoldDB" id="A0AA87ZSI2"/>
<keyword evidence="17" id="KW-0472">Membrane</keyword>
<comment type="cofactor">
    <cofactor evidence="13 16">
        <name>heme b</name>
        <dbReference type="ChEBI" id="CHEBI:60344"/>
    </cofactor>
    <text evidence="13 16">Binds 1 heme b (iron(II)-protoporphyrin IX) group per subunit.</text>
</comment>
<keyword evidence="17" id="KW-0812">Transmembrane</keyword>
<dbReference type="GO" id="GO:0005576">
    <property type="term" value="C:extracellular region"/>
    <property type="evidence" value="ECO:0007669"/>
    <property type="project" value="UniProtKB-SubCell"/>
</dbReference>
<dbReference type="PRINTS" id="PR00458">
    <property type="entry name" value="PEROXIDASE"/>
</dbReference>
<keyword evidence="6 16" id="KW-0349">Heme</keyword>
<reference evidence="19" key="1">
    <citation type="submission" date="2023-07" db="EMBL/GenBank/DDBJ databases">
        <title>draft genome sequence of fig (Ficus carica).</title>
        <authorList>
            <person name="Takahashi T."/>
            <person name="Nishimura K."/>
        </authorList>
    </citation>
    <scope>NUCLEOTIDE SEQUENCE</scope>
</reference>
<feature type="binding site" description="axial binding residue" evidence="13">
    <location>
        <position position="163"/>
    </location>
    <ligand>
        <name>heme b</name>
        <dbReference type="ChEBI" id="CHEBI:60344"/>
    </ligand>
    <ligandPart>
        <name>Fe</name>
        <dbReference type="ChEBI" id="CHEBI:18248"/>
    </ligandPart>
</feature>
<dbReference type="CDD" id="cd00693">
    <property type="entry name" value="secretory_peroxidase"/>
    <property type="match status" value="1"/>
</dbReference>
<accession>A0AA87ZSI2</accession>
<evidence type="ECO:0000256" key="16">
    <source>
        <dbReference type="RuleBase" id="RU362060"/>
    </source>
</evidence>
<dbReference type="GO" id="GO:0020037">
    <property type="term" value="F:heme binding"/>
    <property type="evidence" value="ECO:0007669"/>
    <property type="project" value="UniProtKB-UniRule"/>
</dbReference>
<evidence type="ECO:0000256" key="17">
    <source>
        <dbReference type="SAM" id="Phobius"/>
    </source>
</evidence>
<keyword evidence="11 16" id="KW-0376">Hydrogen peroxide</keyword>
<dbReference type="PANTHER" id="PTHR31388">
    <property type="entry name" value="PEROXIDASE 72-RELATED"/>
    <property type="match status" value="1"/>
</dbReference>
<dbReference type="FunFam" id="1.10.520.10:FF:000008">
    <property type="entry name" value="Peroxidase"/>
    <property type="match status" value="1"/>
</dbReference>